<accession>A0A1V3LAL8</accession>
<evidence type="ECO:0000313" key="18">
    <source>
        <dbReference type="EMBL" id="OOF86653.1"/>
    </source>
</evidence>
<evidence type="ECO:0000256" key="6">
    <source>
        <dbReference type="ARBA" id="ARBA00023316"/>
    </source>
</evidence>
<evidence type="ECO:0000259" key="17">
    <source>
        <dbReference type="Pfam" id="PF08245"/>
    </source>
</evidence>
<evidence type="ECO:0000313" key="19">
    <source>
        <dbReference type="Proteomes" id="UP000189353"/>
    </source>
</evidence>
<dbReference type="EC" id="6.3.2.13" evidence="8 13"/>
<comment type="function">
    <text evidence="13">Catalyzes the addition of meso-diaminopimelic acid to the nucleotide precursor UDP-N-acetylmuramoyl-L-alanyl-D-glutamate (UMAG) in the biosynthesis of bacterial cell-wall peptidoglycan.</text>
</comment>
<gene>
    <name evidence="13" type="primary">murE</name>
    <name evidence="18" type="ORF">BKG88_04260</name>
</gene>
<feature type="short sequence motif" description="Meso-diaminopimelate recognition motif" evidence="13">
    <location>
        <begin position="410"/>
        <end position="413"/>
    </location>
</feature>
<comment type="caution">
    <text evidence="13">Lacks conserved residue(s) required for the propagation of feature annotation.</text>
</comment>
<feature type="binding site" evidence="13">
    <location>
        <begin position="410"/>
        <end position="413"/>
    </location>
    <ligand>
        <name>meso-2,6-diaminopimelate</name>
        <dbReference type="ChEBI" id="CHEBI:57791"/>
    </ligand>
</feature>
<dbReference type="InterPro" id="IPR036615">
    <property type="entry name" value="Mur_ligase_C_dom_sf"/>
</dbReference>
<dbReference type="PANTHER" id="PTHR23135:SF4">
    <property type="entry name" value="UDP-N-ACETYLMURAMOYL-L-ALANYL-D-GLUTAMATE--2,6-DIAMINOPIMELATE LIGASE MURE HOMOLOG, CHLOROPLASTIC"/>
    <property type="match status" value="1"/>
</dbReference>
<evidence type="ECO:0000256" key="13">
    <source>
        <dbReference type="HAMAP-Rule" id="MF_00208"/>
    </source>
</evidence>
<comment type="caution">
    <text evidence="18">The sequence shown here is derived from an EMBL/GenBank/DDBJ whole genome shotgun (WGS) entry which is preliminary data.</text>
</comment>
<keyword evidence="13" id="KW-0547">Nucleotide-binding</keyword>
<evidence type="ECO:0000256" key="8">
    <source>
        <dbReference type="ARBA" id="ARBA00066633"/>
    </source>
</evidence>
<keyword evidence="3 13" id="KW-0133">Cell shape</keyword>
<dbReference type="PANTHER" id="PTHR23135">
    <property type="entry name" value="MUR LIGASE FAMILY MEMBER"/>
    <property type="match status" value="1"/>
</dbReference>
<dbReference type="GO" id="GO:0009252">
    <property type="term" value="P:peptidoglycan biosynthetic process"/>
    <property type="evidence" value="ECO:0007669"/>
    <property type="project" value="UniProtKB-UniRule"/>
</dbReference>
<dbReference type="SUPFAM" id="SSF53623">
    <property type="entry name" value="MurD-like peptide ligases, catalytic domain"/>
    <property type="match status" value="1"/>
</dbReference>
<dbReference type="SUPFAM" id="SSF53244">
    <property type="entry name" value="MurD-like peptide ligases, peptide-binding domain"/>
    <property type="match status" value="1"/>
</dbReference>
<feature type="domain" description="Mur ligase N-terminal catalytic" evidence="15">
    <location>
        <begin position="19"/>
        <end position="99"/>
    </location>
</feature>
<comment type="cofactor">
    <cofactor evidence="13">
        <name>Mg(2+)</name>
        <dbReference type="ChEBI" id="CHEBI:18420"/>
    </cofactor>
</comment>
<keyword evidence="4 13" id="KW-0573">Peptidoglycan synthesis</keyword>
<comment type="pathway">
    <text evidence="13 14">Cell wall biogenesis; peptidoglycan biosynthesis.</text>
</comment>
<evidence type="ECO:0000259" key="15">
    <source>
        <dbReference type="Pfam" id="PF01225"/>
    </source>
</evidence>
<dbReference type="NCBIfam" id="NF001126">
    <property type="entry name" value="PRK00139.1-4"/>
    <property type="match status" value="1"/>
</dbReference>
<feature type="binding site" evidence="13">
    <location>
        <position position="182"/>
    </location>
    <ligand>
        <name>UDP-N-acetyl-alpha-D-muramoyl-L-alanyl-D-glutamate</name>
        <dbReference type="ChEBI" id="CHEBI:83900"/>
    </ligand>
</feature>
<dbReference type="FunFam" id="3.90.190.20:FF:000006">
    <property type="entry name" value="UDP-N-acetylmuramoyl-L-alanyl-D-glutamate--2,6-diaminopimelate ligase"/>
    <property type="match status" value="1"/>
</dbReference>
<evidence type="ECO:0000256" key="10">
    <source>
        <dbReference type="ARBA" id="ARBA00075482"/>
    </source>
</evidence>
<evidence type="ECO:0000256" key="12">
    <source>
        <dbReference type="ARBA" id="ARBA00081560"/>
    </source>
</evidence>
<feature type="domain" description="Mur ligase C-terminal" evidence="16">
    <location>
        <begin position="337"/>
        <end position="463"/>
    </location>
</feature>
<dbReference type="Gene3D" id="3.40.1390.10">
    <property type="entry name" value="MurE/MurF, N-terminal domain"/>
    <property type="match status" value="1"/>
</dbReference>
<dbReference type="RefSeq" id="WP_077552635.1">
    <property type="nucleotide sequence ID" value="NZ_MLAI01000013.1"/>
</dbReference>
<evidence type="ECO:0000256" key="5">
    <source>
        <dbReference type="ARBA" id="ARBA00023306"/>
    </source>
</evidence>
<dbReference type="NCBIfam" id="NF001124">
    <property type="entry name" value="PRK00139.1-2"/>
    <property type="match status" value="1"/>
</dbReference>
<dbReference type="InterPro" id="IPR035911">
    <property type="entry name" value="MurE/MurF_N"/>
</dbReference>
<feature type="binding site" evidence="13">
    <location>
        <position position="26"/>
    </location>
    <ligand>
        <name>UDP-N-acetyl-alpha-D-muramoyl-L-alanyl-D-glutamate</name>
        <dbReference type="ChEBI" id="CHEBI:83900"/>
    </ligand>
</feature>
<dbReference type="Pfam" id="PF02875">
    <property type="entry name" value="Mur_ligase_C"/>
    <property type="match status" value="1"/>
</dbReference>
<evidence type="ECO:0000256" key="14">
    <source>
        <dbReference type="RuleBase" id="RU004135"/>
    </source>
</evidence>
<evidence type="ECO:0000256" key="2">
    <source>
        <dbReference type="ARBA" id="ARBA00022618"/>
    </source>
</evidence>
<evidence type="ECO:0000256" key="7">
    <source>
        <dbReference type="ARBA" id="ARBA00050251"/>
    </source>
</evidence>
<dbReference type="InterPro" id="IPR036565">
    <property type="entry name" value="Mur-like_cat_sf"/>
</dbReference>
<dbReference type="GO" id="GO:0005737">
    <property type="term" value="C:cytoplasm"/>
    <property type="evidence" value="ECO:0007669"/>
    <property type="project" value="UniProtKB-SubCell"/>
</dbReference>
<dbReference type="GO" id="GO:0051301">
    <property type="term" value="P:cell division"/>
    <property type="evidence" value="ECO:0007669"/>
    <property type="project" value="UniProtKB-KW"/>
</dbReference>
<dbReference type="NCBIfam" id="NF001123">
    <property type="entry name" value="PRK00139.1-1"/>
    <property type="match status" value="1"/>
</dbReference>
<dbReference type="GO" id="GO:0008765">
    <property type="term" value="F:UDP-N-acetylmuramoylalanyl-D-glutamate-2,6-diaminopimelate ligase activity"/>
    <property type="evidence" value="ECO:0007669"/>
    <property type="project" value="UniProtKB-UniRule"/>
</dbReference>
<comment type="subcellular location">
    <subcellularLocation>
        <location evidence="13 14">Cytoplasm</location>
    </subcellularLocation>
</comment>
<feature type="binding site" evidence="13">
    <location>
        <begin position="155"/>
        <end position="156"/>
    </location>
    <ligand>
        <name>UDP-N-acetyl-alpha-D-muramoyl-L-alanyl-D-glutamate</name>
        <dbReference type="ChEBI" id="CHEBI:83900"/>
    </ligand>
</feature>
<keyword evidence="2 13" id="KW-0132">Cell division</keyword>
<comment type="catalytic activity">
    <reaction evidence="7 13">
        <text>UDP-N-acetyl-alpha-D-muramoyl-L-alanyl-D-glutamate + meso-2,6-diaminopimelate + ATP = UDP-N-acetyl-alpha-D-muramoyl-L-alanyl-gamma-D-glutamyl-meso-2,6-diaminopimelate + ADP + phosphate + H(+)</text>
        <dbReference type="Rhea" id="RHEA:23676"/>
        <dbReference type="ChEBI" id="CHEBI:15378"/>
        <dbReference type="ChEBI" id="CHEBI:30616"/>
        <dbReference type="ChEBI" id="CHEBI:43474"/>
        <dbReference type="ChEBI" id="CHEBI:57791"/>
        <dbReference type="ChEBI" id="CHEBI:83900"/>
        <dbReference type="ChEBI" id="CHEBI:83905"/>
        <dbReference type="ChEBI" id="CHEBI:456216"/>
        <dbReference type="EC" id="6.3.2.13"/>
    </reaction>
</comment>
<evidence type="ECO:0000256" key="11">
    <source>
        <dbReference type="ARBA" id="ARBA00076158"/>
    </source>
</evidence>
<evidence type="ECO:0000256" key="9">
    <source>
        <dbReference type="ARBA" id="ARBA00072883"/>
    </source>
</evidence>
<dbReference type="NCBIfam" id="TIGR01085">
    <property type="entry name" value="murE"/>
    <property type="match status" value="1"/>
</dbReference>
<feature type="binding site" evidence="13">
    <location>
        <position position="188"/>
    </location>
    <ligand>
        <name>UDP-N-acetyl-alpha-D-muramoyl-L-alanyl-D-glutamate</name>
        <dbReference type="ChEBI" id="CHEBI:83900"/>
    </ligand>
</feature>
<organism evidence="18 19">
    <name type="scientific">Rodentibacter ratti</name>
    <dbReference type="NCBI Taxonomy" id="1906745"/>
    <lineage>
        <taxon>Bacteria</taxon>
        <taxon>Pseudomonadati</taxon>
        <taxon>Pseudomonadota</taxon>
        <taxon>Gammaproteobacteria</taxon>
        <taxon>Pasteurellales</taxon>
        <taxon>Pasteurellaceae</taxon>
        <taxon>Rodentibacter</taxon>
    </lineage>
</organism>
<dbReference type="OrthoDB" id="9800958at2"/>
<dbReference type="InterPro" id="IPR013221">
    <property type="entry name" value="Mur_ligase_cen"/>
</dbReference>
<dbReference type="UniPathway" id="UPA00219"/>
<comment type="PTM">
    <text evidence="13">Carboxylation is probably crucial for Mg(2+) binding and, consequently, for the gamma-phosphate positioning of ATP.</text>
</comment>
<dbReference type="GO" id="GO:0071555">
    <property type="term" value="P:cell wall organization"/>
    <property type="evidence" value="ECO:0007669"/>
    <property type="project" value="UniProtKB-KW"/>
</dbReference>
<keyword evidence="13" id="KW-0067">ATP-binding</keyword>
<feature type="domain" description="Mur ligase central" evidence="17">
    <location>
        <begin position="111"/>
        <end position="314"/>
    </location>
</feature>
<evidence type="ECO:0000256" key="1">
    <source>
        <dbReference type="ARBA" id="ARBA00005898"/>
    </source>
</evidence>
<feature type="binding site" evidence="13">
    <location>
        <position position="190"/>
    </location>
    <ligand>
        <name>UDP-N-acetyl-alpha-D-muramoyl-L-alanyl-D-glutamate</name>
        <dbReference type="ChEBI" id="CHEBI:83900"/>
    </ligand>
</feature>
<dbReference type="AlphaFoldDB" id="A0A1V3LAL8"/>
<dbReference type="InterPro" id="IPR004101">
    <property type="entry name" value="Mur_ligase_C"/>
</dbReference>
<sequence>MKKLTALFNLPSLPADIEIKELVLDSRKVKSGDLFVAVKGHRIDATNFIEPAILAGASAVIAETDVVDMHLSIEYRQQKPVIYYYNLSAKLSEIADKFYDSPSKKLTLVGVTGTNGKTTVSQLLAQWVQHLGGKPAVMGTIGNGLLGQVVEAKNTTGSAIEIQSSLASFVHQGADFAAIEVSSHGLVQHRVEALDFNAAIFTNLSRDHLDYHGTMEAYAQAKKGFFFELSSDLKILNVDDPIGAEWLKGLSNAVAVSCEANYQANSKQWLKATSVRFTDEGTLIDFSSSWGNGTLNSPLIGAFNVSNLLLVMATLLSLGYSLESLIGSVSTLQGVCGRMEMIKVTGKPAIIVDYAHTPDALEKALVAAREHCNGKLWCVFGCGGDRDRGKRPLMAKVAEKLSDMVIVTTDNPRTEDPDKIEADIVAGFSNIDKVGLISDRAQAIELAIQSAQNNDLILIAGKGHEDYQIVGHEVLHFSDQETAKFYLNQ</sequence>
<comment type="similarity">
    <text evidence="1 13">Belongs to the MurCDEF family. MurE subfamily.</text>
</comment>
<dbReference type="GO" id="GO:0000287">
    <property type="term" value="F:magnesium ion binding"/>
    <property type="evidence" value="ECO:0007669"/>
    <property type="project" value="UniProtKB-UniRule"/>
</dbReference>
<dbReference type="HAMAP" id="MF_00208">
    <property type="entry name" value="MurE"/>
    <property type="match status" value="1"/>
</dbReference>
<feature type="modified residue" description="N6-carboxylysine" evidence="13">
    <location>
        <position position="222"/>
    </location>
</feature>
<dbReference type="Pfam" id="PF08245">
    <property type="entry name" value="Mur_ligase_M"/>
    <property type="match status" value="1"/>
</dbReference>
<keyword evidence="13 18" id="KW-0436">Ligase</keyword>
<dbReference type="InterPro" id="IPR005761">
    <property type="entry name" value="UDP-N-AcMur-Glu-dNH2Pim_ligase"/>
</dbReference>
<dbReference type="InterPro" id="IPR000713">
    <property type="entry name" value="Mur_ligase_N"/>
</dbReference>
<evidence type="ECO:0000256" key="4">
    <source>
        <dbReference type="ARBA" id="ARBA00022984"/>
    </source>
</evidence>
<name>A0A1V3LAL8_9PAST</name>
<keyword evidence="13" id="KW-0963">Cytoplasm</keyword>
<evidence type="ECO:0000259" key="16">
    <source>
        <dbReference type="Pfam" id="PF02875"/>
    </source>
</evidence>
<feature type="binding site" evidence="13">
    <location>
        <begin position="113"/>
        <end position="119"/>
    </location>
    <ligand>
        <name>ATP</name>
        <dbReference type="ChEBI" id="CHEBI:30616"/>
    </ligand>
</feature>
<dbReference type="SUPFAM" id="SSF63418">
    <property type="entry name" value="MurE/MurF N-terminal domain"/>
    <property type="match status" value="1"/>
</dbReference>
<dbReference type="Gene3D" id="3.90.190.20">
    <property type="entry name" value="Mur ligase, C-terminal domain"/>
    <property type="match status" value="1"/>
</dbReference>
<feature type="binding site" evidence="13">
    <location>
        <position position="154"/>
    </location>
    <ligand>
        <name>UDP-N-acetyl-alpha-D-muramoyl-L-alanyl-D-glutamate</name>
        <dbReference type="ChEBI" id="CHEBI:83900"/>
    </ligand>
</feature>
<evidence type="ECO:0000256" key="3">
    <source>
        <dbReference type="ARBA" id="ARBA00022960"/>
    </source>
</evidence>
<reference evidence="18 19" key="1">
    <citation type="submission" date="2016-10" db="EMBL/GenBank/DDBJ databases">
        <title>Rodentibacter gen. nov. and new species.</title>
        <authorList>
            <person name="Christensen H."/>
        </authorList>
    </citation>
    <scope>NUCLEOTIDE SEQUENCE [LARGE SCALE GENOMIC DNA]</scope>
    <source>
        <strain evidence="18 19">Ppn158</strain>
    </source>
</reference>
<dbReference type="Gene3D" id="3.40.1190.10">
    <property type="entry name" value="Mur-like, catalytic domain"/>
    <property type="match status" value="1"/>
</dbReference>
<keyword evidence="6 13" id="KW-0961">Cell wall biogenesis/degradation</keyword>
<feature type="binding site" evidence="13">
    <location>
        <position position="386"/>
    </location>
    <ligand>
        <name>meso-2,6-diaminopimelate</name>
        <dbReference type="ChEBI" id="CHEBI:57791"/>
    </ligand>
</feature>
<dbReference type="Pfam" id="PF01225">
    <property type="entry name" value="Mur_ligase"/>
    <property type="match status" value="1"/>
</dbReference>
<keyword evidence="5 13" id="KW-0131">Cell cycle</keyword>
<dbReference type="EMBL" id="MLAI01000013">
    <property type="protein sequence ID" value="OOF86653.1"/>
    <property type="molecule type" value="Genomic_DNA"/>
</dbReference>
<dbReference type="Proteomes" id="UP000189353">
    <property type="component" value="Unassembled WGS sequence"/>
</dbReference>
<feature type="binding site" evidence="13">
    <location>
        <position position="461"/>
    </location>
    <ligand>
        <name>meso-2,6-diaminopimelate</name>
        <dbReference type="ChEBI" id="CHEBI:57791"/>
    </ligand>
</feature>
<dbReference type="GO" id="GO:0008360">
    <property type="term" value="P:regulation of cell shape"/>
    <property type="evidence" value="ECO:0007669"/>
    <property type="project" value="UniProtKB-KW"/>
</dbReference>
<feature type="binding site" evidence="13">
    <location>
        <position position="24"/>
    </location>
    <ligand>
        <name>UDP-N-acetyl-alpha-D-muramoyl-L-alanyl-D-glutamate</name>
        <dbReference type="ChEBI" id="CHEBI:83900"/>
    </ligand>
</feature>
<keyword evidence="13" id="KW-0460">Magnesium</keyword>
<dbReference type="GO" id="GO:0005524">
    <property type="term" value="F:ATP binding"/>
    <property type="evidence" value="ECO:0007669"/>
    <property type="project" value="UniProtKB-UniRule"/>
</dbReference>
<protein>
    <recommendedName>
        <fullName evidence="9 13">UDP-N-acetylmuramoyl-L-alanyl-D-glutamate--2,6-diaminopimelate ligase</fullName>
        <ecNumber evidence="8 13">6.3.2.13</ecNumber>
    </recommendedName>
    <alternativeName>
        <fullName evidence="10 13">Meso-A2pm-adding enzyme</fullName>
    </alternativeName>
    <alternativeName>
        <fullName evidence="11 13">Meso-diaminopimelate-adding enzyme</fullName>
    </alternativeName>
    <alternativeName>
        <fullName evidence="12 13">UDP-MurNAc-L-Ala-D-Glu:meso-diaminopimelate ligase</fullName>
    </alternativeName>
    <alternativeName>
        <fullName evidence="13">UDP-MurNAc-tripeptide synthetase</fullName>
    </alternativeName>
    <alternativeName>
        <fullName evidence="13">UDP-N-acetylmuramyl-tripeptide synthetase</fullName>
    </alternativeName>
</protein>
<feature type="binding site" evidence="13">
    <location>
        <position position="465"/>
    </location>
    <ligand>
        <name>meso-2,6-diaminopimelate</name>
        <dbReference type="ChEBI" id="CHEBI:57791"/>
    </ligand>
</feature>
<proteinExistence type="inferred from homology"/>